<dbReference type="EnsemblBacteria" id="ABL77843">
    <property type="protein sequence ID" value="ABL77843"/>
    <property type="gene ID" value="Tpen_0434"/>
</dbReference>
<dbReference type="HOGENOM" id="CLU_1718313_0_0_2"/>
<accession>A1RXB3</accession>
<keyword evidence="2" id="KW-1185">Reference proteome</keyword>
<dbReference type="EMBL" id="CP000505">
    <property type="protein sequence ID" value="ABL77843.1"/>
    <property type="molecule type" value="Genomic_DNA"/>
</dbReference>
<organism evidence="1 2">
    <name type="scientific">Thermofilum pendens (strain DSM 2475 / Hrk 5)</name>
    <dbReference type="NCBI Taxonomy" id="368408"/>
    <lineage>
        <taxon>Archaea</taxon>
        <taxon>Thermoproteota</taxon>
        <taxon>Thermoprotei</taxon>
        <taxon>Thermofilales</taxon>
        <taxon>Thermofilaceae</taxon>
        <taxon>Thermofilum</taxon>
    </lineage>
</organism>
<name>A1RXB3_THEPD</name>
<evidence type="ECO:0000313" key="1">
    <source>
        <dbReference type="EMBL" id="ABL77843.1"/>
    </source>
</evidence>
<reference evidence="2" key="1">
    <citation type="journal article" date="2008" name="J. Bacteriol.">
        <title>Genome sequence of Thermofilum pendens reveals an exceptional loss of biosynthetic pathways without genome reduction.</title>
        <authorList>
            <person name="Anderson I."/>
            <person name="Rodriguez J."/>
            <person name="Susanti D."/>
            <person name="Porat I."/>
            <person name="Reich C."/>
            <person name="Ulrich L.E."/>
            <person name="Elkins J.G."/>
            <person name="Mavromatis K."/>
            <person name="Lykidis A."/>
            <person name="Kim E."/>
            <person name="Thompson L.S."/>
            <person name="Nolan M."/>
            <person name="Land M."/>
            <person name="Copeland A."/>
            <person name="Lapidus A."/>
            <person name="Lucas S."/>
            <person name="Detter C."/>
            <person name="Zhulin I.B."/>
            <person name="Olsen G.J."/>
            <person name="Whitman W."/>
            <person name="Mukhopadhyay B."/>
            <person name="Bristow J."/>
            <person name="Kyrpides N."/>
        </authorList>
    </citation>
    <scope>NUCLEOTIDE SEQUENCE [LARGE SCALE GENOMIC DNA]</scope>
    <source>
        <strain evidence="2">DSM 2475 / Hrk 5</strain>
    </source>
</reference>
<dbReference type="AlphaFoldDB" id="A1RXB3"/>
<dbReference type="Proteomes" id="UP000000641">
    <property type="component" value="Chromosome"/>
</dbReference>
<protein>
    <submittedName>
        <fullName evidence="1">Uncharacterized protein</fullName>
    </submittedName>
</protein>
<dbReference type="eggNOG" id="arCOG14900">
    <property type="taxonomic scope" value="Archaea"/>
</dbReference>
<dbReference type="STRING" id="368408.Tpen_0434"/>
<proteinExistence type="predicted"/>
<dbReference type="KEGG" id="tpe:Tpen_0434"/>
<evidence type="ECO:0000313" key="2">
    <source>
        <dbReference type="Proteomes" id="UP000000641"/>
    </source>
</evidence>
<sequence>MHCLVLSHAEKYAWRAHRMTKIVELNELMKKYTQELSDALQRKDLDSAISREIALLEALIAVAKNEIISVINDPTVKNIAESYVLSHEKTLSYARGVLEGLRYVSPIYALGEKEQIVHLLASSVSELFSFIMGALLIVASLSPPQQEPFGVV</sequence>
<gene>
    <name evidence="1" type="ordered locus">Tpen_0434</name>
</gene>